<dbReference type="EC" id="2.7.13.3" evidence="2"/>
<dbReference type="InterPro" id="IPR004358">
    <property type="entry name" value="Sig_transdc_His_kin-like_C"/>
</dbReference>
<dbReference type="Gene3D" id="3.30.450.40">
    <property type="match status" value="1"/>
</dbReference>
<dbReference type="InterPro" id="IPR029016">
    <property type="entry name" value="GAF-like_dom_sf"/>
</dbReference>
<dbReference type="PRINTS" id="PR00344">
    <property type="entry name" value="BCTRLSENSOR"/>
</dbReference>
<dbReference type="Pfam" id="PF13424">
    <property type="entry name" value="TPR_12"/>
    <property type="match status" value="1"/>
</dbReference>
<dbReference type="Pfam" id="PF13185">
    <property type="entry name" value="GAF_2"/>
    <property type="match status" value="1"/>
</dbReference>
<dbReference type="SMART" id="SM00387">
    <property type="entry name" value="HATPase_c"/>
    <property type="match status" value="1"/>
</dbReference>
<dbReference type="InterPro" id="IPR003594">
    <property type="entry name" value="HATPase_dom"/>
</dbReference>
<dbReference type="Gene3D" id="3.30.565.10">
    <property type="entry name" value="Histidine kinase-like ATPase, C-terminal domain"/>
    <property type="match status" value="1"/>
</dbReference>
<dbReference type="InterPro" id="IPR011990">
    <property type="entry name" value="TPR-like_helical_dom_sf"/>
</dbReference>
<sequence length="943" mass="102925">MEMFAHDDELARWERALLSLRGPARLPVLLPLSWHLRQRDSARAVLLVQECLQLLAASTLPDAHQRQLNARLQLVQAETVWLAGNLETASELLNPAYATFCHLGDHQGCADAHWLRAWIAIDHGNHQQAGEELELMAAAARSVDDQQRVDIAEAATARWAVMHDLTSAERRWGERFSTSHDYPTAVLAGVYDFIGLAASQHSNNGAAVRYYIRAYEAALETGQIRVAVTAAINIGLNFTCLNDHHAALEWMQSALDLARPTGWPRSIGAALVHTAETMRRVGRLDAAEELLREALQVLTPLPGARSYAHALSYLGDLALDQADYVTALEAFERMQARADAMQQADFQSIARRGQAHALCFLDRPIEARSIALRAVALAAEQTNLYNHVAALRVLALIHERHALPAPAGMTEPNATLHYLHLALQVAAGIEGYTLPGDLHDALGREYANIGDYAQAYASAQAAAAARQKTHSQEATNRAIAMQVHHQTEQARAEGLHHRELAASEARRAELLQQTSDTLERLSAIGQEITTHLNAGAVYAALNRHVQALLPANTYAIYLVSRDGNNISRVFGMENGRQLAGNTIPLQHPRANAARCLRERREIYIPNVGPEDIVLAPGTQLMASALYVPLIVGERTLGAMTVQAQHADAFGARERLMFRTLCAYGAIALDNAQAYRQLKDAQTQLVSQEKLAALGALMAGVAHELNTPIGNSLLIASTLAQKTEELATRLDGPGLRRSELASYMSDARTAHELVMRGLTSAADLVNSFKQVAVDRTTEQRRSFNLHQVSHEVIATMMNRVRAANHRIELELPDNIMMDSYPGPYGQVIANFINNALLHAFGRAQGGLMRLRAQTPVAERVLLTFSDNGSGIAAENMSRIFDPFFTTKLGQGGSGLGLSISYNIVTSLLGGQISVESSPAGTCFTLDLPLTAPQHQQATTTQIYT</sequence>
<evidence type="ECO:0000313" key="4">
    <source>
        <dbReference type="EMBL" id="MYN44978.1"/>
    </source>
</evidence>
<dbReference type="PROSITE" id="PS50109">
    <property type="entry name" value="HIS_KIN"/>
    <property type="match status" value="1"/>
</dbReference>
<dbReference type="InterPro" id="IPR003018">
    <property type="entry name" value="GAF"/>
</dbReference>
<dbReference type="PANTHER" id="PTHR43065">
    <property type="entry name" value="SENSOR HISTIDINE KINASE"/>
    <property type="match status" value="1"/>
</dbReference>
<dbReference type="InterPro" id="IPR036890">
    <property type="entry name" value="HATPase_C_sf"/>
</dbReference>
<evidence type="ECO:0000259" key="3">
    <source>
        <dbReference type="PROSITE" id="PS50109"/>
    </source>
</evidence>
<dbReference type="Gene3D" id="1.10.287.130">
    <property type="match status" value="1"/>
</dbReference>
<dbReference type="SUPFAM" id="SSF55874">
    <property type="entry name" value="ATPase domain of HSP90 chaperone/DNA topoisomerase II/histidine kinase"/>
    <property type="match status" value="1"/>
</dbReference>
<feature type="domain" description="Histidine kinase" evidence="3">
    <location>
        <begin position="699"/>
        <end position="930"/>
    </location>
</feature>
<protein>
    <recommendedName>
        <fullName evidence="2">histidine kinase</fullName>
        <ecNumber evidence="2">2.7.13.3</ecNumber>
    </recommendedName>
</protein>
<dbReference type="EMBL" id="WWCL01000002">
    <property type="protein sequence ID" value="MYN44978.1"/>
    <property type="molecule type" value="Genomic_DNA"/>
</dbReference>
<comment type="caution">
    <text evidence="4">The sequence shown here is derived from an EMBL/GenBank/DDBJ whole genome shotgun (WGS) entry which is preliminary data.</text>
</comment>
<dbReference type="Pfam" id="PF02518">
    <property type="entry name" value="HATPase_c"/>
    <property type="match status" value="1"/>
</dbReference>
<evidence type="ECO:0000313" key="5">
    <source>
        <dbReference type="Proteomes" id="UP000444316"/>
    </source>
</evidence>
<reference evidence="4" key="1">
    <citation type="submission" date="2019-12" db="EMBL/GenBank/DDBJ databases">
        <title>Novel species isolated from a subtropical stream in China.</title>
        <authorList>
            <person name="Lu H."/>
        </authorList>
    </citation>
    <scope>NUCLEOTIDE SEQUENCE [LARGE SCALE GENOMIC DNA]</scope>
    <source>
        <strain evidence="4">FT93W</strain>
    </source>
</reference>
<organism evidence="4 5">
    <name type="scientific">Duganella fentianensis</name>
    <dbReference type="NCBI Taxonomy" id="2692177"/>
    <lineage>
        <taxon>Bacteria</taxon>
        <taxon>Pseudomonadati</taxon>
        <taxon>Pseudomonadota</taxon>
        <taxon>Betaproteobacteria</taxon>
        <taxon>Burkholderiales</taxon>
        <taxon>Oxalobacteraceae</taxon>
        <taxon>Telluria group</taxon>
        <taxon>Duganella</taxon>
    </lineage>
</organism>
<dbReference type="Proteomes" id="UP000444316">
    <property type="component" value="Unassembled WGS sequence"/>
</dbReference>
<dbReference type="SMART" id="SM00065">
    <property type="entry name" value="GAF"/>
    <property type="match status" value="1"/>
</dbReference>
<dbReference type="PANTHER" id="PTHR43065:SF47">
    <property type="match status" value="1"/>
</dbReference>
<keyword evidence="5" id="KW-1185">Reference proteome</keyword>
<evidence type="ECO:0000256" key="2">
    <source>
        <dbReference type="ARBA" id="ARBA00012438"/>
    </source>
</evidence>
<dbReference type="InterPro" id="IPR005467">
    <property type="entry name" value="His_kinase_dom"/>
</dbReference>
<dbReference type="GO" id="GO:0004673">
    <property type="term" value="F:protein histidine kinase activity"/>
    <property type="evidence" value="ECO:0007669"/>
    <property type="project" value="UniProtKB-EC"/>
</dbReference>
<proteinExistence type="predicted"/>
<dbReference type="SUPFAM" id="SSF48452">
    <property type="entry name" value="TPR-like"/>
    <property type="match status" value="1"/>
</dbReference>
<dbReference type="Gene3D" id="1.25.40.10">
    <property type="entry name" value="Tetratricopeptide repeat domain"/>
    <property type="match status" value="1"/>
</dbReference>
<gene>
    <name evidence="4" type="ORF">GTP23_07835</name>
</gene>
<name>A0A845I2P0_9BURK</name>
<comment type="catalytic activity">
    <reaction evidence="1">
        <text>ATP + protein L-histidine = ADP + protein N-phospho-L-histidine.</text>
        <dbReference type="EC" id="2.7.13.3"/>
    </reaction>
</comment>
<dbReference type="SUPFAM" id="SSF55781">
    <property type="entry name" value="GAF domain-like"/>
    <property type="match status" value="1"/>
</dbReference>
<accession>A0A845I2P0</accession>
<evidence type="ECO:0000256" key="1">
    <source>
        <dbReference type="ARBA" id="ARBA00000085"/>
    </source>
</evidence>
<dbReference type="AlphaFoldDB" id="A0A845I2P0"/>